<dbReference type="InterPro" id="IPR050065">
    <property type="entry name" value="GlmU-like"/>
</dbReference>
<dbReference type="AlphaFoldDB" id="A0A381WZJ0"/>
<dbReference type="GO" id="GO:0016746">
    <property type="term" value="F:acyltransferase activity"/>
    <property type="evidence" value="ECO:0007669"/>
    <property type="project" value="UniProtKB-KW"/>
</dbReference>
<evidence type="ECO:0000313" key="3">
    <source>
        <dbReference type="EMBL" id="SVA57681.1"/>
    </source>
</evidence>
<gene>
    <name evidence="3" type="ORF">METZ01_LOCUS110535</name>
</gene>
<dbReference type="SUPFAM" id="SSF51161">
    <property type="entry name" value="Trimeric LpxA-like enzymes"/>
    <property type="match status" value="1"/>
</dbReference>
<dbReference type="NCBIfam" id="TIGR03991">
    <property type="entry name" value="alt_bact_glmU"/>
    <property type="match status" value="1"/>
</dbReference>
<evidence type="ECO:0000256" key="2">
    <source>
        <dbReference type="ARBA" id="ARBA00023315"/>
    </source>
</evidence>
<keyword evidence="1" id="KW-0808">Transferase</keyword>
<accession>A0A381WZJ0</accession>
<reference evidence="3" key="1">
    <citation type="submission" date="2018-05" db="EMBL/GenBank/DDBJ databases">
        <authorList>
            <person name="Lanie J.A."/>
            <person name="Ng W.-L."/>
            <person name="Kazmierczak K.M."/>
            <person name="Andrzejewski T.M."/>
            <person name="Davidsen T.M."/>
            <person name="Wayne K.J."/>
            <person name="Tettelin H."/>
            <person name="Glass J.I."/>
            <person name="Rusch D."/>
            <person name="Podicherti R."/>
            <person name="Tsui H.-C.T."/>
            <person name="Winkler M.E."/>
        </authorList>
    </citation>
    <scope>NUCLEOTIDE SEQUENCE</scope>
</reference>
<dbReference type="PANTHER" id="PTHR43584:SF9">
    <property type="entry name" value="TRANSFERASE HEXAPEPTIDE REPEAT CONTAINING PROTEIN"/>
    <property type="match status" value="1"/>
</dbReference>
<organism evidence="3">
    <name type="scientific">marine metagenome</name>
    <dbReference type="NCBI Taxonomy" id="408172"/>
    <lineage>
        <taxon>unclassified sequences</taxon>
        <taxon>metagenomes</taxon>
        <taxon>ecological metagenomes</taxon>
    </lineage>
</organism>
<dbReference type="InterPro" id="IPR011004">
    <property type="entry name" value="Trimer_LpxA-like_sf"/>
</dbReference>
<dbReference type="Gene3D" id="2.160.10.10">
    <property type="entry name" value="Hexapeptide repeat proteins"/>
    <property type="match status" value="1"/>
</dbReference>
<dbReference type="EMBL" id="UINC01013331">
    <property type="protein sequence ID" value="SVA57681.1"/>
    <property type="molecule type" value="Genomic_DNA"/>
</dbReference>
<dbReference type="InterPro" id="IPR023917">
    <property type="entry name" value="Bifunctiontional_GlmU_bac-type"/>
</dbReference>
<dbReference type="Pfam" id="PF13562">
    <property type="entry name" value="NTP_transf_4"/>
    <property type="match status" value="1"/>
</dbReference>
<evidence type="ECO:0008006" key="4">
    <source>
        <dbReference type="Google" id="ProtNLM"/>
    </source>
</evidence>
<evidence type="ECO:0000256" key="1">
    <source>
        <dbReference type="ARBA" id="ARBA00022679"/>
    </source>
</evidence>
<proteinExistence type="predicted"/>
<protein>
    <recommendedName>
        <fullName evidence="4">Glucose-1-phosphate thymidylyltransferase</fullName>
    </recommendedName>
</protein>
<dbReference type="PANTHER" id="PTHR43584">
    <property type="entry name" value="NUCLEOTIDYL TRANSFERASE"/>
    <property type="match status" value="1"/>
</dbReference>
<sequence length="404" mass="45160">MKYYIYENKCAEDFEPLSLTRPAFDLRCGPFTFLERLFKLIPDSAEVSLIVRENLVNLAREMYPDLEVNPGDIKQGIWLLGNVFWREDDLKQITNTSSEIFQSEGMQIGANLSQQEGNDWMNAGGPVSADLQLDLVTRKLDSLPVNYLWEILQKIPWTMEEDTRHFLKRNEIVNSNQNLQVINPSNIWIEEPNKIKPAVVIDASKGSVIIEKNVEIGPFSYLKGPLFIGKGTIIYPHSQIKESVLGPVCRVGGEVAGTIIQGWSNKAHDGYLGDAFLGEWINLGAGTNNSNLKNNYTSVKVTVNGKIIDTGSLFTGSFIGDHSKTAIGTQLNTGTSIGIGCNIVSKGFPPRFIQPFTWFMNGKHVSTKIETFIKTGETVKSRRGLSFSAAERELYRSLFVQKQE</sequence>
<name>A0A381WZJ0_9ZZZZ</name>
<dbReference type="GO" id="GO:0016779">
    <property type="term" value="F:nucleotidyltransferase activity"/>
    <property type="evidence" value="ECO:0007669"/>
    <property type="project" value="UniProtKB-ARBA"/>
</dbReference>
<keyword evidence="2" id="KW-0012">Acyltransferase</keyword>